<comment type="caution">
    <text evidence="1">The sequence shown here is derived from an EMBL/GenBank/DDBJ whole genome shotgun (WGS) entry which is preliminary data.</text>
</comment>
<evidence type="ECO:0000313" key="1">
    <source>
        <dbReference type="EMBL" id="POW08594.1"/>
    </source>
</evidence>
<reference evidence="2" key="2">
    <citation type="journal article" date="2018" name="BMC Genomics">
        <title>Genomic insights into host adaptation between the wheat stripe rust pathogen (Puccinia striiformis f. sp. tritici) and the barley stripe rust pathogen (Puccinia striiformis f. sp. hordei).</title>
        <authorList>
            <person name="Xia C."/>
            <person name="Wang M."/>
            <person name="Yin C."/>
            <person name="Cornejo O.E."/>
            <person name="Hulbert S.H."/>
            <person name="Chen X."/>
        </authorList>
    </citation>
    <scope>NUCLEOTIDE SEQUENCE [LARGE SCALE GENOMIC DNA]</scope>
    <source>
        <strain evidence="2">93TX-2</strain>
    </source>
</reference>
<reference evidence="2" key="3">
    <citation type="journal article" date="2018" name="Mol. Plant Microbe Interact.">
        <title>Genome sequence resources for the wheat stripe rust pathogen (Puccinia striiformis f. sp. tritici) and the barley stripe rust pathogen (Puccinia striiformis f. sp. hordei).</title>
        <authorList>
            <person name="Xia C."/>
            <person name="Wang M."/>
            <person name="Yin C."/>
            <person name="Cornejo O.E."/>
            <person name="Hulbert S.H."/>
            <person name="Chen X."/>
        </authorList>
    </citation>
    <scope>NUCLEOTIDE SEQUENCE [LARGE SCALE GENOMIC DNA]</scope>
    <source>
        <strain evidence="2">93TX-2</strain>
    </source>
</reference>
<evidence type="ECO:0000313" key="2">
    <source>
        <dbReference type="Proteomes" id="UP000238274"/>
    </source>
</evidence>
<dbReference type="VEuPathDB" id="FungiDB:PSHT_09511"/>
<protein>
    <submittedName>
        <fullName evidence="1">Uncharacterized protein</fullName>
    </submittedName>
</protein>
<organism evidence="1 2">
    <name type="scientific">Puccinia striiformis</name>
    <dbReference type="NCBI Taxonomy" id="27350"/>
    <lineage>
        <taxon>Eukaryota</taxon>
        <taxon>Fungi</taxon>
        <taxon>Dikarya</taxon>
        <taxon>Basidiomycota</taxon>
        <taxon>Pucciniomycotina</taxon>
        <taxon>Pucciniomycetes</taxon>
        <taxon>Pucciniales</taxon>
        <taxon>Pucciniaceae</taxon>
        <taxon>Puccinia</taxon>
    </lineage>
</organism>
<dbReference type="Proteomes" id="UP000238274">
    <property type="component" value="Unassembled WGS sequence"/>
</dbReference>
<sequence>MVYKQGPNYYHPNREPIPTDTSEPVRDLVRKFAENAAKVGTQEPQYKEANMTEWDNEEDNTPMPSASVIPRTLP</sequence>
<accession>A0A2S4VGD8</accession>
<name>A0A2S4VGD8_9BASI</name>
<keyword evidence="2" id="KW-1185">Reference proteome</keyword>
<gene>
    <name evidence="1" type="ORF">PSHT_09511</name>
</gene>
<dbReference type="EMBL" id="PKSM01000135">
    <property type="protein sequence ID" value="POW08594.1"/>
    <property type="molecule type" value="Genomic_DNA"/>
</dbReference>
<proteinExistence type="predicted"/>
<dbReference type="VEuPathDB" id="FungiDB:PSTT_05095"/>
<reference evidence="1 2" key="1">
    <citation type="submission" date="2017-12" db="EMBL/GenBank/DDBJ databases">
        <title>Gene loss provides genomic basis for host adaptation in cereal stripe rust fungi.</title>
        <authorList>
            <person name="Xia C."/>
        </authorList>
    </citation>
    <scope>NUCLEOTIDE SEQUENCE [LARGE SCALE GENOMIC DNA]</scope>
    <source>
        <strain evidence="1 2">93TX-2</strain>
    </source>
</reference>